<feature type="chain" id="PRO_5002078321" evidence="2">
    <location>
        <begin position="17"/>
        <end position="252"/>
    </location>
</feature>
<comment type="caution">
    <text evidence="3">The sequence shown here is derived from an EMBL/GenBank/DDBJ whole genome shotgun (WGS) entry which is preliminary data.</text>
</comment>
<dbReference type="Pfam" id="PF11937">
    <property type="entry name" value="DUF3455"/>
    <property type="match status" value="1"/>
</dbReference>
<organism evidence="3 4">
    <name type="scientific">Metarhizium album (strain ARSEF 1941)</name>
    <dbReference type="NCBI Taxonomy" id="1081103"/>
    <lineage>
        <taxon>Eukaryota</taxon>
        <taxon>Fungi</taxon>
        <taxon>Dikarya</taxon>
        <taxon>Ascomycota</taxon>
        <taxon>Pezizomycotina</taxon>
        <taxon>Sordariomycetes</taxon>
        <taxon>Hypocreomycetidae</taxon>
        <taxon>Hypocreales</taxon>
        <taxon>Clavicipitaceae</taxon>
        <taxon>Metarhizium</taxon>
    </lineage>
</organism>
<name>A0A0B2WLK3_METAS</name>
<gene>
    <name evidence="3" type="ORF">MAM_08260</name>
</gene>
<dbReference type="GeneID" id="63742715"/>
<dbReference type="Proteomes" id="UP000030816">
    <property type="component" value="Unassembled WGS sequence"/>
</dbReference>
<dbReference type="HOGENOM" id="CLU_067863_1_0_1"/>
<evidence type="ECO:0000256" key="2">
    <source>
        <dbReference type="SAM" id="SignalP"/>
    </source>
</evidence>
<proteinExistence type="predicted"/>
<accession>A0A0B2WLK3</accession>
<evidence type="ECO:0000313" key="4">
    <source>
        <dbReference type="Proteomes" id="UP000030816"/>
    </source>
</evidence>
<dbReference type="OrthoDB" id="1859733at2759"/>
<feature type="signal peptide" evidence="2">
    <location>
        <begin position="1"/>
        <end position="16"/>
    </location>
</feature>
<evidence type="ECO:0000256" key="1">
    <source>
        <dbReference type="SAM" id="MobiDB-lite"/>
    </source>
</evidence>
<keyword evidence="4" id="KW-1185">Reference proteome</keyword>
<dbReference type="PANTHER" id="PTHR35567:SF3">
    <property type="entry name" value="MALATE DEHYDROGENASE"/>
    <property type="match status" value="1"/>
</dbReference>
<dbReference type="InterPro" id="IPR021851">
    <property type="entry name" value="DUF3455"/>
</dbReference>
<dbReference type="EMBL" id="AZHE01000048">
    <property type="protein sequence ID" value="KHN93900.1"/>
    <property type="molecule type" value="Genomic_DNA"/>
</dbReference>
<keyword evidence="2" id="KW-0732">Signal</keyword>
<sequence length="252" mass="26010">MYKAYLLLLSAALAAALPGSCSRVGSSKSADLPQTGEGKNLPQPPRGSRLLHIALGIGVQNYTCASVGASAVATGALAMLYDITNLFPGQGNASLSQEDWDSLTSRALRSQNVPLNFDTSLGGRVKPDSPGASRTDPFPNDGPLSLECPDDALPFLGHHFFNSAGVPVFSLSGGEVNLLAEKLASVDAPATADRGPDGTGAVAWLQLGAIEGTVGDVKLVYRVLTAGGNSHGCQNAAGEDSTKYAAQYWFFA</sequence>
<protein>
    <submittedName>
        <fullName evidence="3">Malate dehydrogenase</fullName>
    </submittedName>
</protein>
<evidence type="ECO:0000313" key="3">
    <source>
        <dbReference type="EMBL" id="KHN93900.1"/>
    </source>
</evidence>
<dbReference type="PANTHER" id="PTHR35567">
    <property type="entry name" value="MALATE DEHYDROGENASE (AFU_ORTHOLOGUE AFUA_2G13800)"/>
    <property type="match status" value="1"/>
</dbReference>
<reference evidence="3 4" key="1">
    <citation type="journal article" date="2014" name="Proc. Natl. Acad. Sci. U.S.A.">
        <title>Trajectory and genomic determinants of fungal-pathogen speciation and host adaptation.</title>
        <authorList>
            <person name="Hu X."/>
            <person name="Xiao G."/>
            <person name="Zheng P."/>
            <person name="Shang Y."/>
            <person name="Su Y."/>
            <person name="Zhang X."/>
            <person name="Liu X."/>
            <person name="Zhan S."/>
            <person name="St Leger R.J."/>
            <person name="Wang C."/>
        </authorList>
    </citation>
    <scope>NUCLEOTIDE SEQUENCE [LARGE SCALE GENOMIC DNA]</scope>
    <source>
        <strain evidence="3 4">ARSEF 1941</strain>
    </source>
</reference>
<feature type="region of interest" description="Disordered" evidence="1">
    <location>
        <begin position="118"/>
        <end position="141"/>
    </location>
</feature>
<feature type="region of interest" description="Disordered" evidence="1">
    <location>
        <begin position="26"/>
        <end position="45"/>
    </location>
</feature>
<dbReference type="RefSeq" id="XP_040674966.1">
    <property type="nucleotide sequence ID" value="XM_040827058.1"/>
</dbReference>
<dbReference type="AlphaFoldDB" id="A0A0B2WLK3"/>